<dbReference type="InterPro" id="IPR003593">
    <property type="entry name" value="AAA+_ATPase"/>
</dbReference>
<evidence type="ECO:0000259" key="4">
    <source>
        <dbReference type="PROSITE" id="PS50893"/>
    </source>
</evidence>
<evidence type="ECO:0000256" key="3">
    <source>
        <dbReference type="ARBA" id="ARBA00022840"/>
    </source>
</evidence>
<dbReference type="EMBL" id="JBHTJS010000035">
    <property type="protein sequence ID" value="MFD1008243.1"/>
    <property type="molecule type" value="Genomic_DNA"/>
</dbReference>
<reference evidence="6" key="1">
    <citation type="journal article" date="2019" name="Int. J. Syst. Evol. Microbiol.">
        <title>The Global Catalogue of Microorganisms (GCM) 10K type strain sequencing project: providing services to taxonomists for standard genome sequencing and annotation.</title>
        <authorList>
            <consortium name="The Broad Institute Genomics Platform"/>
            <consortium name="The Broad Institute Genome Sequencing Center for Infectious Disease"/>
            <person name="Wu L."/>
            <person name="Ma J."/>
        </authorList>
    </citation>
    <scope>NUCLEOTIDE SEQUENCE [LARGE SCALE GENOMIC DNA]</scope>
    <source>
        <strain evidence="6">CCUG 60525</strain>
    </source>
</reference>
<keyword evidence="1" id="KW-0813">Transport</keyword>
<comment type="caution">
    <text evidence="5">The sequence shown here is derived from an EMBL/GenBank/DDBJ whole genome shotgun (WGS) entry which is preliminary data.</text>
</comment>
<evidence type="ECO:0000256" key="1">
    <source>
        <dbReference type="ARBA" id="ARBA00022448"/>
    </source>
</evidence>
<dbReference type="PANTHER" id="PTHR24220">
    <property type="entry name" value="IMPORT ATP-BINDING PROTEIN"/>
    <property type="match status" value="1"/>
</dbReference>
<feature type="domain" description="ABC transporter" evidence="4">
    <location>
        <begin position="5"/>
        <end position="225"/>
    </location>
</feature>
<dbReference type="SUPFAM" id="SSF52540">
    <property type="entry name" value="P-loop containing nucleoside triphosphate hydrolases"/>
    <property type="match status" value="1"/>
</dbReference>
<protein>
    <submittedName>
        <fullName evidence="5">ABC transporter ATP-binding protein</fullName>
    </submittedName>
</protein>
<keyword evidence="2" id="KW-0547">Nucleotide-binding</keyword>
<evidence type="ECO:0000313" key="6">
    <source>
        <dbReference type="Proteomes" id="UP001597048"/>
    </source>
</evidence>
<name>A0ABW3KIX8_9GAMM</name>
<dbReference type="InterPro" id="IPR017911">
    <property type="entry name" value="MacB-like_ATP-bd"/>
</dbReference>
<keyword evidence="6" id="KW-1185">Reference proteome</keyword>
<dbReference type="GO" id="GO:0005524">
    <property type="term" value="F:ATP binding"/>
    <property type="evidence" value="ECO:0007669"/>
    <property type="project" value="UniProtKB-KW"/>
</dbReference>
<gene>
    <name evidence="5" type="ORF">ACFQ1C_08765</name>
</gene>
<dbReference type="InterPro" id="IPR027417">
    <property type="entry name" value="P-loop_NTPase"/>
</dbReference>
<accession>A0ABW3KIX8</accession>
<dbReference type="InterPro" id="IPR003439">
    <property type="entry name" value="ABC_transporter-like_ATP-bd"/>
</dbReference>
<evidence type="ECO:0000313" key="5">
    <source>
        <dbReference type="EMBL" id="MFD1008243.1"/>
    </source>
</evidence>
<evidence type="ECO:0000256" key="2">
    <source>
        <dbReference type="ARBA" id="ARBA00022741"/>
    </source>
</evidence>
<dbReference type="Pfam" id="PF00005">
    <property type="entry name" value="ABC_tran"/>
    <property type="match status" value="1"/>
</dbReference>
<dbReference type="CDD" id="cd03255">
    <property type="entry name" value="ABC_MJ0796_LolCDE_FtsE"/>
    <property type="match status" value="1"/>
</dbReference>
<dbReference type="InterPro" id="IPR015854">
    <property type="entry name" value="ABC_transpr_LolD-like"/>
</dbReference>
<organism evidence="5 6">
    <name type="scientific">Oceanisphaera ostreae</name>
    <dbReference type="NCBI Taxonomy" id="914151"/>
    <lineage>
        <taxon>Bacteria</taxon>
        <taxon>Pseudomonadati</taxon>
        <taxon>Pseudomonadota</taxon>
        <taxon>Gammaproteobacteria</taxon>
        <taxon>Aeromonadales</taxon>
        <taxon>Aeromonadaceae</taxon>
        <taxon>Oceanisphaera</taxon>
    </lineage>
</organism>
<dbReference type="Gene3D" id="3.40.50.300">
    <property type="entry name" value="P-loop containing nucleotide triphosphate hydrolases"/>
    <property type="match status" value="1"/>
</dbReference>
<keyword evidence="3 5" id="KW-0067">ATP-binding</keyword>
<dbReference type="SMART" id="SM00382">
    <property type="entry name" value="AAA"/>
    <property type="match status" value="1"/>
</dbReference>
<sequence>MTSLVSIRHLSFAWPGQAPLLHIPNFELAAGESVFIKGPSGSGKSTLLGLLAGIQSANQGQLRLLGHDLTSMSARARDQFRADHIGYIFQQFNLLPFLSVLENVTSALIFSRHKRRRLTQPAEAEARRLLGELQLAPELWLQPVHRLSIGQQQRVAAARALMGRPELVIADEPTSALDADNRTAFMTLLFNECRRQHSSLIFVSHDSALEPLFTRVVSLSDLNEASLC</sequence>
<dbReference type="PANTHER" id="PTHR24220:SF611">
    <property type="entry name" value="ATP-BINDING COMPONENT OF ABC TRANSPORTER-RELATED"/>
    <property type="match status" value="1"/>
</dbReference>
<dbReference type="RefSeq" id="WP_379558225.1">
    <property type="nucleotide sequence ID" value="NZ_JBHTJS010000035.1"/>
</dbReference>
<dbReference type="PROSITE" id="PS50893">
    <property type="entry name" value="ABC_TRANSPORTER_2"/>
    <property type="match status" value="1"/>
</dbReference>
<proteinExistence type="predicted"/>
<dbReference type="Proteomes" id="UP001597048">
    <property type="component" value="Unassembled WGS sequence"/>
</dbReference>